<keyword evidence="3" id="KW-1185">Reference proteome</keyword>
<accession>A0ABR3GEA4</accession>
<evidence type="ECO:0000313" key="3">
    <source>
        <dbReference type="Proteomes" id="UP001447188"/>
    </source>
</evidence>
<dbReference type="EMBL" id="JBBBZM010000098">
    <property type="protein sequence ID" value="KAL0634299.1"/>
    <property type="molecule type" value="Genomic_DNA"/>
</dbReference>
<evidence type="ECO:0000313" key="2">
    <source>
        <dbReference type="EMBL" id="KAL0634299.1"/>
    </source>
</evidence>
<dbReference type="InterPro" id="IPR002110">
    <property type="entry name" value="Ankyrin_rpt"/>
</dbReference>
<reference evidence="2 3" key="1">
    <citation type="submission" date="2024-02" db="EMBL/GenBank/DDBJ databases">
        <title>Discinaceae phylogenomics.</title>
        <authorList>
            <person name="Dirks A.C."/>
            <person name="James T.Y."/>
        </authorList>
    </citation>
    <scope>NUCLEOTIDE SEQUENCE [LARGE SCALE GENOMIC DNA]</scope>
    <source>
        <strain evidence="2 3">ACD0624</strain>
    </source>
</reference>
<proteinExistence type="predicted"/>
<protein>
    <submittedName>
        <fullName evidence="2">Uncharacterized protein</fullName>
    </submittedName>
</protein>
<dbReference type="Gene3D" id="1.25.40.20">
    <property type="entry name" value="Ankyrin repeat-containing domain"/>
    <property type="match status" value="1"/>
</dbReference>
<name>A0ABR3GEA4_9PEZI</name>
<dbReference type="InterPro" id="IPR036770">
    <property type="entry name" value="Ankyrin_rpt-contain_sf"/>
</dbReference>
<organism evidence="2 3">
    <name type="scientific">Discina gigas</name>
    <dbReference type="NCBI Taxonomy" id="1032678"/>
    <lineage>
        <taxon>Eukaryota</taxon>
        <taxon>Fungi</taxon>
        <taxon>Dikarya</taxon>
        <taxon>Ascomycota</taxon>
        <taxon>Pezizomycotina</taxon>
        <taxon>Pezizomycetes</taxon>
        <taxon>Pezizales</taxon>
        <taxon>Discinaceae</taxon>
        <taxon>Discina</taxon>
    </lineage>
</organism>
<evidence type="ECO:0000256" key="1">
    <source>
        <dbReference type="PROSITE-ProRule" id="PRU00023"/>
    </source>
</evidence>
<dbReference type="Pfam" id="PF00023">
    <property type="entry name" value="Ank"/>
    <property type="match status" value="1"/>
</dbReference>
<keyword evidence="1" id="KW-0040">ANK repeat</keyword>
<dbReference type="SUPFAM" id="SSF48403">
    <property type="entry name" value="Ankyrin repeat"/>
    <property type="match status" value="1"/>
</dbReference>
<dbReference type="Proteomes" id="UP001447188">
    <property type="component" value="Unassembled WGS sequence"/>
</dbReference>
<comment type="caution">
    <text evidence="2">The sequence shown here is derived from an EMBL/GenBank/DDBJ whole genome shotgun (WGS) entry which is preliminary data.</text>
</comment>
<sequence length="108" mass="11648">MYFAIPPGATVQGADTKEMDTDQQTVLHPAAKEGQPEMIKILLAGRAQIKATTTRNILTAEVERMEVIEILLAFGARIDTVGDGLTDSRILLAGSAQSEPLAFRELPL</sequence>
<dbReference type="PROSITE" id="PS50088">
    <property type="entry name" value="ANK_REPEAT"/>
    <property type="match status" value="1"/>
</dbReference>
<feature type="repeat" description="ANK" evidence="1">
    <location>
        <begin position="22"/>
        <end position="54"/>
    </location>
</feature>
<gene>
    <name evidence="2" type="ORF">Q9L58_006765</name>
</gene>